<name>A0A6N3C3K3_9ACTN</name>
<proteinExistence type="predicted"/>
<gene>
    <name evidence="2" type="ORF">CALFYP39_01399</name>
</gene>
<accession>A0A6N3C3K3</accession>
<dbReference type="AlphaFoldDB" id="A0A6N3C3K3"/>
<organism evidence="2">
    <name type="scientific">Collinsella aerofaciens</name>
    <dbReference type="NCBI Taxonomy" id="74426"/>
    <lineage>
        <taxon>Bacteria</taxon>
        <taxon>Bacillati</taxon>
        <taxon>Actinomycetota</taxon>
        <taxon>Coriobacteriia</taxon>
        <taxon>Coriobacteriales</taxon>
        <taxon>Coriobacteriaceae</taxon>
        <taxon>Collinsella</taxon>
    </lineage>
</organism>
<protein>
    <submittedName>
        <fullName evidence="2">Uncharacterized protein</fullName>
    </submittedName>
</protein>
<keyword evidence="1" id="KW-0812">Transmembrane</keyword>
<feature type="transmembrane region" description="Helical" evidence="1">
    <location>
        <begin position="105"/>
        <end position="124"/>
    </location>
</feature>
<dbReference type="RefSeq" id="WP_156599427.1">
    <property type="nucleotide sequence ID" value="NZ_CACRTW010000021.1"/>
</dbReference>
<evidence type="ECO:0000313" key="2">
    <source>
        <dbReference type="EMBL" id="VYU09001.1"/>
    </source>
</evidence>
<feature type="transmembrane region" description="Helical" evidence="1">
    <location>
        <begin position="36"/>
        <end position="57"/>
    </location>
</feature>
<reference evidence="2" key="1">
    <citation type="submission" date="2019-11" db="EMBL/GenBank/DDBJ databases">
        <authorList>
            <person name="Feng L."/>
        </authorList>
    </citation>
    <scope>NUCLEOTIDE SEQUENCE</scope>
    <source>
        <strain evidence="2">CaerofaciensLFYP39</strain>
    </source>
</reference>
<feature type="transmembrane region" description="Helical" evidence="1">
    <location>
        <begin position="9"/>
        <end position="30"/>
    </location>
</feature>
<sequence length="233" mass="24900">MNGSVKRVILGEAIVLVAWLVIMFVCKNALMNPIVFAMSLGFGVLAFAVASISATMSDRQSTVKSTTEIHYLPVASSCAYFVVALLANTYFVFAAYGWGGSTIPVVVNVVLLAVLVLVQMGLAFNARQVDQKVAAVAAKTVQTAQFASYVGQLLAVAQDAQVKAELKVLKDDISFSSNMSQPHAQEIERQFSAALEAVSNSMSADEPADVTVGLVHDARRIWKKRNAALTAVK</sequence>
<evidence type="ECO:0000256" key="1">
    <source>
        <dbReference type="SAM" id="Phobius"/>
    </source>
</evidence>
<feature type="transmembrane region" description="Helical" evidence="1">
    <location>
        <begin position="78"/>
        <end position="99"/>
    </location>
</feature>
<keyword evidence="1" id="KW-0472">Membrane</keyword>
<keyword evidence="1" id="KW-1133">Transmembrane helix</keyword>
<dbReference type="EMBL" id="CACRTW010000021">
    <property type="protein sequence ID" value="VYU09001.1"/>
    <property type="molecule type" value="Genomic_DNA"/>
</dbReference>